<dbReference type="RefSeq" id="WP_160483202.1">
    <property type="nucleotide sequence ID" value="NZ_AP022213.1"/>
</dbReference>
<dbReference type="InterPro" id="IPR036429">
    <property type="entry name" value="SpoA-like_sf"/>
</dbReference>
<dbReference type="SUPFAM" id="SSF101801">
    <property type="entry name" value="Surface presentation of antigens (SPOA)"/>
    <property type="match status" value="1"/>
</dbReference>
<sequence>MNTSRKIHNDVPAECITTLQPQKLGRHYHRIPGYVRDTAFRYPRLVSDYFLGHYRLNLELQEVQVEEQVETPPECIYQSPIGQLGFGIDRSLLGEVLESYYGGTPPANQELPPESSSEARMRERIGGQVLSRLGQALLAGDAPGPLERQHDSYAEVHWEYVVTLRYLSHLSQRPGDLRLYLDAAWTDELIRRVSAPTTTRQLGDPARAIQHLPVRLDCVLARARLSLADVLGLQVGDVMLIRMEERVDVCINRQKLFRGALFDDQGTLFLTFLESEKSA</sequence>
<evidence type="ECO:0000313" key="2">
    <source>
        <dbReference type="EMBL" id="BBT17231.1"/>
    </source>
</evidence>
<dbReference type="KEGG" id="poj:PtoMrB4_33040"/>
<dbReference type="EMBL" id="WTFN01000133">
    <property type="protein sequence ID" value="MWK59953.1"/>
    <property type="molecule type" value="Genomic_DNA"/>
</dbReference>
<dbReference type="GeneID" id="57398522"/>
<evidence type="ECO:0000313" key="5">
    <source>
        <dbReference type="Proteomes" id="UP000461288"/>
    </source>
</evidence>
<evidence type="ECO:0000313" key="7">
    <source>
        <dbReference type="Proteomes" id="UP000515591"/>
    </source>
</evidence>
<reference evidence="2 7" key="1">
    <citation type="submission" date="2019-12" db="EMBL/GenBank/DDBJ databases">
        <title>complete genome sequences of Pseudomonas otitidis str. WP8-S17-CRE-03 isolated from wastewater treatment plant effluent.</title>
        <authorList>
            <person name="Sekizuka T."/>
            <person name="Itokawa K."/>
            <person name="Yatsu K."/>
            <person name="Inamine Y."/>
            <person name="Kuroda M."/>
        </authorList>
    </citation>
    <scope>NUCLEOTIDE SEQUENCE [LARGE SCALE GENOMIC DNA]</scope>
    <source>
        <strain evidence="2 7">WP8-S17-CRE-03</strain>
    </source>
</reference>
<proteinExistence type="predicted"/>
<dbReference type="EMBL" id="AP022642">
    <property type="protein sequence ID" value="BCA29327.1"/>
    <property type="molecule type" value="Genomic_DNA"/>
</dbReference>
<accession>A0A679GRV2</accession>
<dbReference type="Gene3D" id="2.30.330.10">
    <property type="entry name" value="SpoA-like"/>
    <property type="match status" value="1"/>
</dbReference>
<dbReference type="EMBL" id="AP022213">
    <property type="protein sequence ID" value="BBT17231.1"/>
    <property type="molecule type" value="Genomic_DNA"/>
</dbReference>
<dbReference type="InterPro" id="IPR001543">
    <property type="entry name" value="FliN-like_C"/>
</dbReference>
<gene>
    <name evidence="4" type="ORF">GO594_28555</name>
    <name evidence="3" type="ORF">PtoMrB4_33040</name>
    <name evidence="2" type="ORF">WP8S17C03_32800</name>
</gene>
<reference evidence="3 6" key="3">
    <citation type="journal article" date="2020" name="Microbiol. Resour. Announc.">
        <title>Complete genome sequence of Pseudomonas otitidis strain MrB4, isolated from Lake Biwa in Japan.</title>
        <authorList>
            <person name="Miyazaki K."/>
            <person name="Hase E."/>
            <person name="Maruya T."/>
        </authorList>
    </citation>
    <scope>NUCLEOTIDE SEQUENCE [LARGE SCALE GENOMIC DNA]</scope>
    <source>
        <strain evidence="3 6">MrB4</strain>
    </source>
</reference>
<organism evidence="3 6">
    <name type="scientific">Metapseudomonas otitidis</name>
    <dbReference type="NCBI Taxonomy" id="319939"/>
    <lineage>
        <taxon>Bacteria</taxon>
        <taxon>Pseudomonadati</taxon>
        <taxon>Pseudomonadota</taxon>
        <taxon>Gammaproteobacteria</taxon>
        <taxon>Pseudomonadales</taxon>
        <taxon>Pseudomonadaceae</taxon>
        <taxon>Metapseudomonas</taxon>
    </lineage>
</organism>
<evidence type="ECO:0000313" key="3">
    <source>
        <dbReference type="EMBL" id="BCA29327.1"/>
    </source>
</evidence>
<dbReference type="Pfam" id="PF01052">
    <property type="entry name" value="FliMN_C"/>
    <property type="match status" value="1"/>
</dbReference>
<dbReference type="Proteomes" id="UP000515591">
    <property type="component" value="Chromosome"/>
</dbReference>
<reference evidence="4 5" key="2">
    <citation type="submission" date="2019-12" db="EMBL/GenBank/DDBJ databases">
        <title>Draft genome sequence of Pseudomonas otitidis recovered from a chicken carcass.</title>
        <authorList>
            <person name="Vieira T.R."/>
            <person name="Oliviera E.F.C."/>
            <person name="Silva N.M.V."/>
            <person name="Sambrano G.E."/>
            <person name="Cibulski S.P."/>
            <person name="Cardoso M.R.I."/>
        </authorList>
    </citation>
    <scope>NUCLEOTIDE SEQUENCE [LARGE SCALE GENOMIC DNA]</scope>
    <source>
        <strain evidence="4 5">25_K</strain>
    </source>
</reference>
<name>A0A679GRV2_9GAMM</name>
<evidence type="ECO:0000313" key="6">
    <source>
        <dbReference type="Proteomes" id="UP000501237"/>
    </source>
</evidence>
<dbReference type="Proteomes" id="UP000461288">
    <property type="component" value="Unassembled WGS sequence"/>
</dbReference>
<evidence type="ECO:0000259" key="1">
    <source>
        <dbReference type="Pfam" id="PF01052"/>
    </source>
</evidence>
<protein>
    <recommendedName>
        <fullName evidence="1">Flagellar motor switch protein FliN-like C-terminal domain-containing protein</fullName>
    </recommendedName>
</protein>
<dbReference type="AlphaFoldDB" id="A0A679GRV2"/>
<feature type="domain" description="Flagellar motor switch protein FliN-like C-terminal" evidence="1">
    <location>
        <begin position="208"/>
        <end position="261"/>
    </location>
</feature>
<dbReference type="Proteomes" id="UP000501237">
    <property type="component" value="Chromosome"/>
</dbReference>
<evidence type="ECO:0000313" key="4">
    <source>
        <dbReference type="EMBL" id="MWK59953.1"/>
    </source>
</evidence>